<dbReference type="Gene3D" id="2.60.120.260">
    <property type="entry name" value="Galactose-binding domain-like"/>
    <property type="match status" value="2"/>
</dbReference>
<dbReference type="InterPro" id="IPR003305">
    <property type="entry name" value="CenC_carb-bd"/>
</dbReference>
<dbReference type="InterPro" id="IPR000601">
    <property type="entry name" value="PKD_dom"/>
</dbReference>
<feature type="domain" description="PKD" evidence="3">
    <location>
        <begin position="209"/>
        <end position="256"/>
    </location>
</feature>
<dbReference type="SUPFAM" id="SSF49299">
    <property type="entry name" value="PKD domain"/>
    <property type="match status" value="1"/>
</dbReference>
<dbReference type="CDD" id="cd00146">
    <property type="entry name" value="PKD"/>
    <property type="match status" value="1"/>
</dbReference>
<dbReference type="NCBIfam" id="TIGR04183">
    <property type="entry name" value="Por_Secre_tail"/>
    <property type="match status" value="1"/>
</dbReference>
<proteinExistence type="predicted"/>
<keyword evidence="2" id="KW-0732">Signal</keyword>
<dbReference type="AlphaFoldDB" id="A0A832DF49"/>
<dbReference type="InterPro" id="IPR026444">
    <property type="entry name" value="Secre_tail"/>
</dbReference>
<comment type="caution">
    <text evidence="4">The sequence shown here is derived from an EMBL/GenBank/DDBJ whole genome shotgun (WGS) entry which is preliminary data.</text>
</comment>
<dbReference type="GO" id="GO:0016798">
    <property type="term" value="F:hydrolase activity, acting on glycosyl bonds"/>
    <property type="evidence" value="ECO:0007669"/>
    <property type="project" value="InterPro"/>
</dbReference>
<reference evidence="4" key="1">
    <citation type="journal article" date="2020" name="mSystems">
        <title>Genome- and Community-Level Interaction Insights into Carbon Utilization and Element Cycling Functions of Hydrothermarchaeota in Hydrothermal Sediment.</title>
        <authorList>
            <person name="Zhou Z."/>
            <person name="Liu Y."/>
            <person name="Xu W."/>
            <person name="Pan J."/>
            <person name="Luo Z.H."/>
            <person name="Li M."/>
        </authorList>
    </citation>
    <scope>NUCLEOTIDE SEQUENCE [LARGE SCALE GENOMIC DNA]</scope>
    <source>
        <strain evidence="4">SpSt-500</strain>
    </source>
</reference>
<dbReference type="InterPro" id="IPR035986">
    <property type="entry name" value="PKD_dom_sf"/>
</dbReference>
<evidence type="ECO:0000256" key="2">
    <source>
        <dbReference type="SAM" id="SignalP"/>
    </source>
</evidence>
<feature type="chain" id="PRO_5032907750" evidence="2">
    <location>
        <begin position="22"/>
        <end position="1196"/>
    </location>
</feature>
<evidence type="ECO:0000313" key="4">
    <source>
        <dbReference type="EMBL" id="HGT47509.1"/>
    </source>
</evidence>
<evidence type="ECO:0000256" key="1">
    <source>
        <dbReference type="ARBA" id="ARBA00022801"/>
    </source>
</evidence>
<sequence>MKRLLKLFAIILLLLYINSNAQTPINILQNGGFEQGFSNWSASATLESNIKYSGNYSAKFLNNTGMIDQIVSVDPNTDYKATFWIYLDQSFTGNDWGGASLGITDYNWNLLASSIFINPTNRSKGKWHAFSVQFNSGSVNSVRLSVGFFGGSGWNAVFYVDEIKLFKKNAVNVKPVISLFQVNPLSGNTPLTVNMSLSAYDVDGVVEGYYYQTSDGGYYEGEQANHTFNSTGTYSITAIVKDDDNELTTDVKLVTVSGTQQTDIQITSPFTGDFFETSSEELNIAGHFTGSIQNLFWFNEKNHQNGYASINGSNFSFNLPLRYGKNHVILQARLSNNTYFQKQVLIFRKSQNYSGPELVDYNFSSQTVETFQKLEIQFNLNTIADNYWFPYEENLPPNLNTGKGVTVDCIFTKGNKTIVFPAFYDMPYQRFNNYLLPSGYFIWKVRASFDEPGQYNVTLKAIDSLGQKTYSLGSINVTQSENNKGVLRVSEFNNRYFEYSDGSSFFGLGFNDGPDIPIKTDQKVAAYSENGVNTFRVWLSSISQFSDPWCAWTSHHQMENNGYMNAPLYRFNRKYKNGDFSIRIASPPIPNVNTPAVFRGFYDGGNNIKPNTNYRITMRVKLENVVSSNGGFSIKLSGWAGEDIVNLNVGNRIFGPLTGSTDWILCVGEYTSASNEIELPYLYAVLEGNTTGEVYVDMVLLQEKYSNGRLSENIISKWSANPHYYFDPIKPRYFDYFVEKATNKKIHFKTVIFEKDDYILNRIDPSGFPSNQNGSFDAPPGTKLRRLYEYYWRNLIARWGYSDAIHSWELVNEGAPGSFKNLVNDFSDYFDLHSPHKHMTTTSFWAMWVPEYWQSSHSDYGDVHAYVHATGFIDTATFLGELYNRQRMQNDPAALINIYSKHIGGDPLRNKPVIIGEMDLDTPGGQNPDPALASDTEGIWLKGFLWGHLNVGAVTGLIWDPVNIRNNNLYQLYKPVSKFFSKIQFNKFKFKEPVFQISNPNVQGWGIIDEIGQQIYFYSRHKDYFWRKVLDQGLPQAQNSNFTFYKVKPGDYIIKFYSTITGNETNSFSAQVGNDSTISINNVTIDKDVAISIVNTNIQNTDDDENYLPENFTLFQNYPNPFNAQTKIAFEIPKDGDVEINIYGILGNLIESVKLNNLSKGRNVYNFSASNLSSGIYFVNAVFEGKNITVKMVLLK</sequence>
<dbReference type="Pfam" id="PF02018">
    <property type="entry name" value="CBM_4_9"/>
    <property type="match status" value="1"/>
</dbReference>
<dbReference type="Pfam" id="PF18962">
    <property type="entry name" value="Por_Secre_tail"/>
    <property type="match status" value="1"/>
</dbReference>
<dbReference type="SUPFAM" id="SSF51445">
    <property type="entry name" value="(Trans)glycosidases"/>
    <property type="match status" value="1"/>
</dbReference>
<dbReference type="Gene3D" id="2.60.40.10">
    <property type="entry name" value="Immunoglobulins"/>
    <property type="match status" value="2"/>
</dbReference>
<organism evidence="4">
    <name type="scientific">Ignavibacterium album</name>
    <dbReference type="NCBI Taxonomy" id="591197"/>
    <lineage>
        <taxon>Bacteria</taxon>
        <taxon>Pseudomonadati</taxon>
        <taxon>Ignavibacteriota</taxon>
        <taxon>Ignavibacteria</taxon>
        <taxon>Ignavibacteriales</taxon>
        <taxon>Ignavibacteriaceae</taxon>
        <taxon>Ignavibacterium</taxon>
    </lineage>
</organism>
<keyword evidence="1" id="KW-0378">Hydrolase</keyword>
<accession>A0A832DF49</accession>
<dbReference type="EMBL" id="DSVI01000007">
    <property type="protein sequence ID" value="HGT47509.1"/>
    <property type="molecule type" value="Genomic_DNA"/>
</dbReference>
<dbReference type="Gene3D" id="3.20.20.80">
    <property type="entry name" value="Glycosidases"/>
    <property type="match status" value="1"/>
</dbReference>
<dbReference type="SMART" id="SM00089">
    <property type="entry name" value="PKD"/>
    <property type="match status" value="1"/>
</dbReference>
<dbReference type="InterPro" id="IPR008979">
    <property type="entry name" value="Galactose-bd-like_sf"/>
</dbReference>
<feature type="signal peptide" evidence="2">
    <location>
        <begin position="1"/>
        <end position="21"/>
    </location>
</feature>
<dbReference type="InterPro" id="IPR013783">
    <property type="entry name" value="Ig-like_fold"/>
</dbReference>
<protein>
    <submittedName>
        <fullName evidence="4">T9SS type A sorting domain-containing protein</fullName>
    </submittedName>
</protein>
<gene>
    <name evidence="4" type="ORF">ENS56_05710</name>
</gene>
<dbReference type="Pfam" id="PF18911">
    <property type="entry name" value="PKD_4"/>
    <property type="match status" value="1"/>
</dbReference>
<name>A0A832DF49_9BACT</name>
<dbReference type="PROSITE" id="PS50093">
    <property type="entry name" value="PKD"/>
    <property type="match status" value="1"/>
</dbReference>
<evidence type="ECO:0000259" key="3">
    <source>
        <dbReference type="PROSITE" id="PS50093"/>
    </source>
</evidence>
<dbReference type="InterPro" id="IPR022409">
    <property type="entry name" value="PKD/Chitinase_dom"/>
</dbReference>
<dbReference type="InterPro" id="IPR017853">
    <property type="entry name" value="GH"/>
</dbReference>
<dbReference type="SUPFAM" id="SSF49785">
    <property type="entry name" value="Galactose-binding domain-like"/>
    <property type="match status" value="1"/>
</dbReference>